<proteinExistence type="predicted"/>
<dbReference type="AlphaFoldDB" id="A0A292ZKT2"/>
<name>A0A292ZKT2_SPHSA</name>
<protein>
    <submittedName>
        <fullName evidence="2">Uncharacterized protein</fullName>
    </submittedName>
</protein>
<feature type="compositionally biased region" description="Basic residues" evidence="1">
    <location>
        <begin position="11"/>
        <end position="21"/>
    </location>
</feature>
<evidence type="ECO:0000256" key="1">
    <source>
        <dbReference type="SAM" id="MobiDB-lite"/>
    </source>
</evidence>
<dbReference type="EMBL" id="BEWI01000032">
    <property type="protein sequence ID" value="GAY23491.1"/>
    <property type="molecule type" value="Genomic_DNA"/>
</dbReference>
<feature type="compositionally biased region" description="Basic and acidic residues" evidence="1">
    <location>
        <begin position="1"/>
        <end position="10"/>
    </location>
</feature>
<gene>
    <name evidence="2" type="ORF">SFOMI_4063</name>
</gene>
<organism evidence="2 3">
    <name type="scientific">Sphingobium fuliginis (strain ATCC 27551)</name>
    <dbReference type="NCBI Taxonomy" id="336203"/>
    <lineage>
        <taxon>Bacteria</taxon>
        <taxon>Pseudomonadati</taxon>
        <taxon>Pseudomonadota</taxon>
        <taxon>Alphaproteobacteria</taxon>
        <taxon>Sphingomonadales</taxon>
        <taxon>Sphingomonadaceae</taxon>
        <taxon>Sphingobium</taxon>
    </lineage>
</organism>
<reference evidence="2 3" key="2">
    <citation type="journal article" date="2013" name="Environ. Sci. Technol.">
        <title>The 4-tert-butylphenol-utilizing bacterium Sphingobium fuliginis OMI can degrade bisphenols via phenolic ring hydroxylation and meta-cleavage pathway.</title>
        <authorList>
            <person name="Ogata Y."/>
            <person name="Goda S."/>
            <person name="Toyama T."/>
            <person name="Sei K."/>
            <person name="Ike M."/>
        </authorList>
    </citation>
    <scope>NUCLEOTIDE SEQUENCE [LARGE SCALE GENOMIC DNA]</scope>
    <source>
        <strain evidence="2 3">OMI</strain>
    </source>
</reference>
<evidence type="ECO:0000313" key="2">
    <source>
        <dbReference type="EMBL" id="GAY23491.1"/>
    </source>
</evidence>
<accession>A0A292ZKT2</accession>
<reference evidence="2 3" key="1">
    <citation type="journal article" date="2013" name="Biodegradation">
        <title>Occurrence of 4-tert-butylphenol (4-t-BP) biodegradation in an aquatic sample caused by the presence of Spirodela polyrrhiza and isolation of a 4-t-BP-utilizing bacterium.</title>
        <authorList>
            <person name="Ogata Y."/>
            <person name="Toyama T."/>
            <person name="Yu N."/>
            <person name="Wang X."/>
            <person name="Sei K."/>
            <person name="Ike M."/>
        </authorList>
    </citation>
    <scope>NUCLEOTIDE SEQUENCE [LARGE SCALE GENOMIC DNA]</scope>
    <source>
        <strain evidence="2 3">OMI</strain>
    </source>
</reference>
<dbReference type="Proteomes" id="UP000221538">
    <property type="component" value="Unassembled WGS sequence"/>
</dbReference>
<feature type="region of interest" description="Disordered" evidence="1">
    <location>
        <begin position="1"/>
        <end position="37"/>
    </location>
</feature>
<sequence length="37" mass="4086">MGLRQRERGATRAKAKGRVGRTGRLLHDPACSNDRGH</sequence>
<evidence type="ECO:0000313" key="3">
    <source>
        <dbReference type="Proteomes" id="UP000221538"/>
    </source>
</evidence>
<comment type="caution">
    <text evidence="2">The sequence shown here is derived from an EMBL/GenBank/DDBJ whole genome shotgun (WGS) entry which is preliminary data.</text>
</comment>